<dbReference type="InterPro" id="IPR001849">
    <property type="entry name" value="PH_domain"/>
</dbReference>
<gene>
    <name evidence="3" type="ORF">SDRG_08119</name>
</gene>
<dbReference type="Gene3D" id="2.30.29.30">
    <property type="entry name" value="Pleckstrin-homology domain (PH domain)/Phosphotyrosine-binding domain (PTB)"/>
    <property type="match status" value="1"/>
</dbReference>
<dbReference type="AlphaFoldDB" id="T0RVA3"/>
<dbReference type="InterPro" id="IPR011993">
    <property type="entry name" value="PH-like_dom_sf"/>
</dbReference>
<sequence length="195" mass="22261">MSGKVEAVTQPPLPPEIEGYLYKMKRQTGLSNLTGSWNRRWFYIDKRHKAFGYAINNAQPRMKNAIFLNDITAVVVFDEYCFQVEAKSRKFFLKAESKTSAACWVKTLDAYRTQQLLYEKHLASTPIVAPAKTMHPGPEEASPPREAKRTNQRRSSSSSKRRAEAKRRSYDDDGDVESTPVQAWSMTSDDSDDDK</sequence>
<dbReference type="VEuPathDB" id="FungiDB:SDRG_08119"/>
<feature type="region of interest" description="Disordered" evidence="1">
    <location>
        <begin position="128"/>
        <end position="195"/>
    </location>
</feature>
<dbReference type="PROSITE" id="PS50003">
    <property type="entry name" value="PH_DOMAIN"/>
    <property type="match status" value="1"/>
</dbReference>
<evidence type="ECO:0000256" key="1">
    <source>
        <dbReference type="SAM" id="MobiDB-lite"/>
    </source>
</evidence>
<dbReference type="GeneID" id="19948846"/>
<dbReference type="EMBL" id="JH767155">
    <property type="protein sequence ID" value="EQC34347.1"/>
    <property type="molecule type" value="Genomic_DNA"/>
</dbReference>
<name>T0RVA3_SAPDV</name>
<protein>
    <recommendedName>
        <fullName evidence="2">PH domain-containing protein</fullName>
    </recommendedName>
</protein>
<proteinExistence type="predicted"/>
<dbReference type="Pfam" id="PF00169">
    <property type="entry name" value="PH"/>
    <property type="match status" value="1"/>
</dbReference>
<accession>T0RVA3</accession>
<reference evidence="3 4" key="1">
    <citation type="submission" date="2012-04" db="EMBL/GenBank/DDBJ databases">
        <title>The Genome Sequence of Saprolegnia declina VS20.</title>
        <authorList>
            <consortium name="The Broad Institute Genome Sequencing Platform"/>
            <person name="Russ C."/>
            <person name="Nusbaum C."/>
            <person name="Tyler B."/>
            <person name="van West P."/>
            <person name="Dieguez-Uribeondo J."/>
            <person name="de Bruijn I."/>
            <person name="Tripathy S."/>
            <person name="Jiang R."/>
            <person name="Young S.K."/>
            <person name="Zeng Q."/>
            <person name="Gargeya S."/>
            <person name="Fitzgerald M."/>
            <person name="Haas B."/>
            <person name="Abouelleil A."/>
            <person name="Alvarado L."/>
            <person name="Arachchi H.M."/>
            <person name="Berlin A."/>
            <person name="Chapman S.B."/>
            <person name="Goldberg J."/>
            <person name="Griggs A."/>
            <person name="Gujja S."/>
            <person name="Hansen M."/>
            <person name="Howarth C."/>
            <person name="Imamovic A."/>
            <person name="Larimer J."/>
            <person name="McCowen C."/>
            <person name="Montmayeur A."/>
            <person name="Murphy C."/>
            <person name="Neiman D."/>
            <person name="Pearson M."/>
            <person name="Priest M."/>
            <person name="Roberts A."/>
            <person name="Saif S."/>
            <person name="Shea T."/>
            <person name="Sisk P."/>
            <person name="Sykes S."/>
            <person name="Wortman J."/>
            <person name="Nusbaum C."/>
            <person name="Birren B."/>
        </authorList>
    </citation>
    <scope>NUCLEOTIDE SEQUENCE [LARGE SCALE GENOMIC DNA]</scope>
    <source>
        <strain evidence="3 4">VS20</strain>
    </source>
</reference>
<dbReference type="InParanoid" id="T0RVA3"/>
<dbReference type="SMART" id="SM00233">
    <property type="entry name" value="PH"/>
    <property type="match status" value="1"/>
</dbReference>
<evidence type="ECO:0000313" key="4">
    <source>
        <dbReference type="Proteomes" id="UP000030762"/>
    </source>
</evidence>
<feature type="domain" description="PH" evidence="2">
    <location>
        <begin position="14"/>
        <end position="113"/>
    </location>
</feature>
<dbReference type="RefSeq" id="XP_008612209.1">
    <property type="nucleotide sequence ID" value="XM_008613987.1"/>
</dbReference>
<dbReference type="SUPFAM" id="SSF50729">
    <property type="entry name" value="PH domain-like"/>
    <property type="match status" value="1"/>
</dbReference>
<dbReference type="OMA" id="KTSAACW"/>
<keyword evidence="4" id="KW-1185">Reference proteome</keyword>
<dbReference type="eggNOG" id="ENOG502S1EG">
    <property type="taxonomic scope" value="Eukaryota"/>
</dbReference>
<evidence type="ECO:0000313" key="3">
    <source>
        <dbReference type="EMBL" id="EQC34347.1"/>
    </source>
</evidence>
<feature type="compositionally biased region" description="Polar residues" evidence="1">
    <location>
        <begin position="179"/>
        <end position="188"/>
    </location>
</feature>
<dbReference type="OrthoDB" id="294251at2759"/>
<organism evidence="3 4">
    <name type="scientific">Saprolegnia diclina (strain VS20)</name>
    <dbReference type="NCBI Taxonomy" id="1156394"/>
    <lineage>
        <taxon>Eukaryota</taxon>
        <taxon>Sar</taxon>
        <taxon>Stramenopiles</taxon>
        <taxon>Oomycota</taxon>
        <taxon>Saprolegniomycetes</taxon>
        <taxon>Saprolegniales</taxon>
        <taxon>Saprolegniaceae</taxon>
        <taxon>Saprolegnia</taxon>
    </lineage>
</organism>
<dbReference type="Proteomes" id="UP000030762">
    <property type="component" value="Unassembled WGS sequence"/>
</dbReference>
<evidence type="ECO:0000259" key="2">
    <source>
        <dbReference type="PROSITE" id="PS50003"/>
    </source>
</evidence>